<dbReference type="PANTHER" id="PTHR30388:SF6">
    <property type="entry name" value="XANTHINE DEHYDROGENASE SUBUNIT A-RELATED"/>
    <property type="match status" value="1"/>
</dbReference>
<dbReference type="InterPro" id="IPR014308">
    <property type="entry name" value="Xanthine_DH_XdhC"/>
</dbReference>
<dbReference type="Pfam" id="PF13478">
    <property type="entry name" value="XdhC_C"/>
    <property type="match status" value="1"/>
</dbReference>
<dbReference type="GO" id="GO:0004854">
    <property type="term" value="F:xanthine dehydrogenase activity"/>
    <property type="evidence" value="ECO:0007669"/>
    <property type="project" value="UniProtKB-EC"/>
</dbReference>
<organism evidence="3 4">
    <name type="scientific">Methylobacterium goesingense</name>
    <dbReference type="NCBI Taxonomy" id="243690"/>
    <lineage>
        <taxon>Bacteria</taxon>
        <taxon>Pseudomonadati</taxon>
        <taxon>Pseudomonadota</taxon>
        <taxon>Alphaproteobacteria</taxon>
        <taxon>Hyphomicrobiales</taxon>
        <taxon>Methylobacteriaceae</taxon>
        <taxon>Methylobacterium</taxon>
    </lineage>
</organism>
<protein>
    <submittedName>
        <fullName evidence="3">Xanthine dehydrogenase accessory factor/xanthine dehydrogenase large subunit</fullName>
        <ecNumber evidence="3">1.17.1.4</ecNumber>
    </submittedName>
</protein>
<proteinExistence type="predicted"/>
<reference evidence="3 4" key="1">
    <citation type="submission" date="2024-06" db="EMBL/GenBank/DDBJ databases">
        <title>Genomic Encyclopedia of Type Strains, Phase IV (KMG-IV): sequencing the most valuable type-strain genomes for metagenomic binning, comparative biology and taxonomic classification.</title>
        <authorList>
            <person name="Goeker M."/>
        </authorList>
    </citation>
    <scope>NUCLEOTIDE SEQUENCE [LARGE SCALE GENOMIC DNA]</scope>
    <source>
        <strain evidence="3 4">DSM 21331</strain>
    </source>
</reference>
<comment type="caution">
    <text evidence="3">The sequence shown here is derived from an EMBL/GenBank/DDBJ whole genome shotgun (WGS) entry which is preliminary data.</text>
</comment>
<keyword evidence="4" id="KW-1185">Reference proteome</keyword>
<dbReference type="NCBIfam" id="TIGR02964">
    <property type="entry name" value="xanthine_xdhC"/>
    <property type="match status" value="1"/>
</dbReference>
<dbReference type="EMBL" id="JBEPMM010000010">
    <property type="protein sequence ID" value="MET3693853.1"/>
    <property type="molecule type" value="Genomic_DNA"/>
</dbReference>
<dbReference type="Proteomes" id="UP001549145">
    <property type="component" value="Unassembled WGS sequence"/>
</dbReference>
<evidence type="ECO:0000259" key="1">
    <source>
        <dbReference type="Pfam" id="PF02625"/>
    </source>
</evidence>
<dbReference type="RefSeq" id="WP_238279683.1">
    <property type="nucleotide sequence ID" value="NZ_BPQL01000065.1"/>
</dbReference>
<sequence>MSGDPAEALSEVLSEALAAALAAGEPAALVTLSEARGSTPREAGAAMLVMPERVAGTIGGGTCEWAGIARARELLAAGEAEAEATLRMPLGPETGQCCGGHVTLAIHRADARTLAALRAREAESVARAPLVMIYGAGHVGRALAGALDPLPFRTRIVDDRPEEIARVPGTRVARVVGSARTAAETAPPGAAHVVLTHSHALDSLICAALLEAGTFAYLGLIGSATKRATFLSAFREMGLDEAVLGRLVCPIGGRQIGGRQLRDKRPAIIAALVAAELIGVFAG</sequence>
<dbReference type="InterPro" id="IPR027051">
    <property type="entry name" value="XdhC_Rossmann_dom"/>
</dbReference>
<feature type="domain" description="XdhC- CoxI" evidence="1">
    <location>
        <begin position="21"/>
        <end position="81"/>
    </location>
</feature>
<dbReference type="EC" id="1.17.1.4" evidence="3"/>
<dbReference type="Pfam" id="PF02625">
    <property type="entry name" value="XdhC_CoxI"/>
    <property type="match status" value="1"/>
</dbReference>
<evidence type="ECO:0000313" key="4">
    <source>
        <dbReference type="Proteomes" id="UP001549145"/>
    </source>
</evidence>
<dbReference type="PANTHER" id="PTHR30388">
    <property type="entry name" value="ALDEHYDE OXIDOREDUCTASE MOLYBDENUM COFACTOR ASSEMBLY PROTEIN"/>
    <property type="match status" value="1"/>
</dbReference>
<dbReference type="Gene3D" id="3.40.50.720">
    <property type="entry name" value="NAD(P)-binding Rossmann-like Domain"/>
    <property type="match status" value="1"/>
</dbReference>
<name>A0ABV2L7N6_9HYPH</name>
<accession>A0ABV2L7N6</accession>
<keyword evidence="3" id="KW-0560">Oxidoreductase</keyword>
<dbReference type="InterPro" id="IPR003777">
    <property type="entry name" value="XdhC_CoxI"/>
</dbReference>
<evidence type="ECO:0000313" key="3">
    <source>
        <dbReference type="EMBL" id="MET3693853.1"/>
    </source>
</evidence>
<dbReference type="InterPro" id="IPR052698">
    <property type="entry name" value="MoCofactor_Util/Proc"/>
</dbReference>
<evidence type="ECO:0000259" key="2">
    <source>
        <dbReference type="Pfam" id="PF13478"/>
    </source>
</evidence>
<gene>
    <name evidence="3" type="ORF">ABID43_003407</name>
</gene>
<feature type="domain" description="XdhC Rossmann" evidence="2">
    <location>
        <begin position="131"/>
        <end position="277"/>
    </location>
</feature>